<evidence type="ECO:0000256" key="1">
    <source>
        <dbReference type="ARBA" id="ARBA00023125"/>
    </source>
</evidence>
<dbReference type="GO" id="GO:0003677">
    <property type="term" value="F:DNA binding"/>
    <property type="evidence" value="ECO:0007669"/>
    <property type="project" value="UniProtKB-UniRule"/>
</dbReference>
<keyword evidence="1 2" id="KW-0238">DNA-binding</keyword>
<dbReference type="InterPro" id="IPR001647">
    <property type="entry name" value="HTH_TetR"/>
</dbReference>
<dbReference type="InterPro" id="IPR036271">
    <property type="entry name" value="Tet_transcr_reg_TetR-rel_C_sf"/>
</dbReference>
<feature type="domain" description="HTH tetR-type" evidence="3">
    <location>
        <begin position="3"/>
        <end position="63"/>
    </location>
</feature>
<dbReference type="AlphaFoldDB" id="A0A1B2DJL4"/>
<evidence type="ECO:0000313" key="4">
    <source>
        <dbReference type="EMBL" id="ANY67886.1"/>
    </source>
</evidence>
<proteinExistence type="predicted"/>
<dbReference type="InterPro" id="IPR023772">
    <property type="entry name" value="DNA-bd_HTH_TetR-type_CS"/>
</dbReference>
<dbReference type="PROSITE" id="PS50977">
    <property type="entry name" value="HTH_TETR_2"/>
    <property type="match status" value="1"/>
</dbReference>
<evidence type="ECO:0000256" key="2">
    <source>
        <dbReference type="PROSITE-ProRule" id="PRU00335"/>
    </source>
</evidence>
<evidence type="ECO:0000259" key="3">
    <source>
        <dbReference type="PROSITE" id="PS50977"/>
    </source>
</evidence>
<reference evidence="4" key="1">
    <citation type="submission" date="2016-08" db="EMBL/GenBank/DDBJ databases">
        <title>Complete Genome Seqeunce of Paenibacillus sp. BIHB 4019 from tea rhizoplane.</title>
        <authorList>
            <person name="Thakur R."/>
            <person name="Swarnkar M.K."/>
            <person name="Gulati A."/>
        </authorList>
    </citation>
    <scope>NUCLEOTIDE SEQUENCE [LARGE SCALE GENOMIC DNA]</scope>
    <source>
        <strain evidence="4">BIHB4019</strain>
    </source>
</reference>
<dbReference type="EMBL" id="CP016808">
    <property type="protein sequence ID" value="ANY67886.1"/>
    <property type="molecule type" value="Genomic_DNA"/>
</dbReference>
<dbReference type="InterPro" id="IPR009057">
    <property type="entry name" value="Homeodomain-like_sf"/>
</dbReference>
<dbReference type="SUPFAM" id="SSF46689">
    <property type="entry name" value="Homeodomain-like"/>
    <property type="match status" value="1"/>
</dbReference>
<dbReference type="InterPro" id="IPR050624">
    <property type="entry name" value="HTH-type_Tx_Regulator"/>
</dbReference>
<dbReference type="SUPFAM" id="SSF48498">
    <property type="entry name" value="Tetracyclin repressor-like, C-terminal domain"/>
    <property type="match status" value="1"/>
</dbReference>
<dbReference type="PANTHER" id="PTHR43479">
    <property type="entry name" value="ACREF/ENVCD OPERON REPRESSOR-RELATED"/>
    <property type="match status" value="1"/>
</dbReference>
<dbReference type="PANTHER" id="PTHR43479:SF11">
    <property type="entry name" value="ACREF_ENVCD OPERON REPRESSOR-RELATED"/>
    <property type="match status" value="1"/>
</dbReference>
<dbReference type="Pfam" id="PF00440">
    <property type="entry name" value="TetR_N"/>
    <property type="match status" value="1"/>
</dbReference>
<feature type="DNA-binding region" description="H-T-H motif" evidence="2">
    <location>
        <begin position="26"/>
        <end position="45"/>
    </location>
</feature>
<dbReference type="PRINTS" id="PR00455">
    <property type="entry name" value="HTHTETR"/>
</dbReference>
<protein>
    <submittedName>
        <fullName evidence="4">TetR family transcriptional regulator</fullName>
    </submittedName>
</protein>
<dbReference type="PROSITE" id="PS01081">
    <property type="entry name" value="HTH_TETR_1"/>
    <property type="match status" value="1"/>
</dbReference>
<gene>
    <name evidence="4" type="ORF">BBD42_16470</name>
</gene>
<dbReference type="Gene3D" id="1.10.10.60">
    <property type="entry name" value="Homeodomain-like"/>
    <property type="match status" value="1"/>
</dbReference>
<dbReference type="RefSeq" id="WP_099519061.1">
    <property type="nucleotide sequence ID" value="NZ_CP016808.1"/>
</dbReference>
<accession>A0A1B2DJL4</accession>
<sequence>MAIDRKTLILEAAAQSFAQFGYKATTMDLVSKIANVGKGTIYTFFKTKEELFEEILGKAFAELQSIMCEGTKQDAAFSDNLFNVLDSILDFRSDHELAVKLSQEVRDIGTVQALEGIRRMEQFALDFLKQQLERAIDNGEVKPCNPAIAAFMIFRLYIGLTSDWNKLSEPLSKDEIKQNMLSFIAYGIVADPVK</sequence>
<organism evidence="4">
    <name type="scientific">Paenibacillus sp. BIHB 4019</name>
    <dbReference type="NCBI Taxonomy" id="1870819"/>
    <lineage>
        <taxon>Bacteria</taxon>
        <taxon>Bacillati</taxon>
        <taxon>Bacillota</taxon>
        <taxon>Bacilli</taxon>
        <taxon>Bacillales</taxon>
        <taxon>Paenibacillaceae</taxon>
        <taxon>Paenibacillus</taxon>
    </lineage>
</organism>
<name>A0A1B2DJL4_9BACL</name>
<dbReference type="Gene3D" id="1.10.357.10">
    <property type="entry name" value="Tetracycline Repressor, domain 2"/>
    <property type="match status" value="1"/>
</dbReference>